<dbReference type="RefSeq" id="WP_062418977.1">
    <property type="nucleotide sequence ID" value="NZ_DF967974.1"/>
</dbReference>
<dbReference type="EMBL" id="LGCM01000029">
    <property type="protein sequence ID" value="KPL83581.1"/>
    <property type="molecule type" value="Genomic_DNA"/>
</dbReference>
<protein>
    <submittedName>
        <fullName evidence="1">Uncharacterized protein</fullName>
    </submittedName>
</protein>
<sequence>MNARQKIRLGAAVVILILSLIALAVSWWPQPRRLQQVPLPTIEVPALVTPTLSLYEEIWQA</sequence>
<reference evidence="1 2" key="1">
    <citation type="submission" date="2015-07" db="EMBL/GenBank/DDBJ databases">
        <title>Genome sequence of Levilinea saccharolytica DSM 16555.</title>
        <authorList>
            <person name="Hemp J."/>
            <person name="Ward L.M."/>
            <person name="Pace L.A."/>
            <person name="Fischer W.W."/>
        </authorList>
    </citation>
    <scope>NUCLEOTIDE SEQUENCE [LARGE SCALE GENOMIC DNA]</scope>
    <source>
        <strain evidence="1 2">KIBI-1</strain>
    </source>
</reference>
<evidence type="ECO:0000313" key="1">
    <source>
        <dbReference type="EMBL" id="KPL83581.1"/>
    </source>
</evidence>
<gene>
    <name evidence="1" type="ORF">ADN01_07685</name>
</gene>
<comment type="caution">
    <text evidence="1">The sequence shown here is derived from an EMBL/GenBank/DDBJ whole genome shotgun (WGS) entry which is preliminary data.</text>
</comment>
<dbReference type="STRING" id="229921.ADN01_07685"/>
<dbReference type="Proteomes" id="UP000050501">
    <property type="component" value="Unassembled WGS sequence"/>
</dbReference>
<dbReference type="AlphaFoldDB" id="A0A0P6Y358"/>
<keyword evidence="2" id="KW-1185">Reference proteome</keyword>
<organism evidence="1 2">
    <name type="scientific">Levilinea saccharolytica</name>
    <dbReference type="NCBI Taxonomy" id="229921"/>
    <lineage>
        <taxon>Bacteria</taxon>
        <taxon>Bacillati</taxon>
        <taxon>Chloroflexota</taxon>
        <taxon>Anaerolineae</taxon>
        <taxon>Anaerolineales</taxon>
        <taxon>Anaerolineaceae</taxon>
        <taxon>Levilinea</taxon>
    </lineage>
</organism>
<proteinExistence type="predicted"/>
<name>A0A0P6Y358_9CHLR</name>
<accession>A0A0P6Y358</accession>
<evidence type="ECO:0000313" key="2">
    <source>
        <dbReference type="Proteomes" id="UP000050501"/>
    </source>
</evidence>